<feature type="domain" description="Mur ligase C-terminal" evidence="13">
    <location>
        <begin position="312"/>
        <end position="431"/>
    </location>
</feature>
<keyword evidence="2 10" id="KW-0436">Ligase</keyword>
<comment type="similarity">
    <text evidence="10">Belongs to the MurCDEF family. MurF subfamily.</text>
</comment>
<evidence type="ECO:0000313" key="15">
    <source>
        <dbReference type="EMBL" id="TQE98840.1"/>
    </source>
</evidence>
<dbReference type="Pfam" id="PF02875">
    <property type="entry name" value="Mur_ligase_C"/>
    <property type="match status" value="1"/>
</dbReference>
<evidence type="ECO:0000256" key="8">
    <source>
        <dbReference type="ARBA" id="ARBA00023306"/>
    </source>
</evidence>
<keyword evidence="9 10" id="KW-0961">Cell wall biogenesis/degradation</keyword>
<keyword evidence="6 10" id="KW-0133">Cell shape</keyword>
<dbReference type="SUPFAM" id="SSF63418">
    <property type="entry name" value="MurE/MurF N-terminal domain"/>
    <property type="match status" value="1"/>
</dbReference>
<evidence type="ECO:0000256" key="11">
    <source>
        <dbReference type="RuleBase" id="RU004136"/>
    </source>
</evidence>
<dbReference type="Gene3D" id="3.40.1390.10">
    <property type="entry name" value="MurE/MurF, N-terminal domain"/>
    <property type="match status" value="1"/>
</dbReference>
<dbReference type="Pfam" id="PF01225">
    <property type="entry name" value="Mur_ligase"/>
    <property type="match status" value="1"/>
</dbReference>
<dbReference type="Gene3D" id="3.90.190.20">
    <property type="entry name" value="Mur ligase, C-terminal domain"/>
    <property type="match status" value="1"/>
</dbReference>
<keyword evidence="1 10" id="KW-0963">Cytoplasm</keyword>
<dbReference type="InterPro" id="IPR035911">
    <property type="entry name" value="MurE/MurF_N"/>
</dbReference>
<proteinExistence type="inferred from homology"/>
<dbReference type="SUPFAM" id="SSF53623">
    <property type="entry name" value="MurD-like peptide ligases, catalytic domain"/>
    <property type="match status" value="1"/>
</dbReference>
<keyword evidence="7 10" id="KW-0573">Peptidoglycan synthesis</keyword>
<dbReference type="EMBL" id="VIFK01000126">
    <property type="protein sequence ID" value="TQE98840.1"/>
    <property type="molecule type" value="Genomic_DNA"/>
</dbReference>
<dbReference type="PANTHER" id="PTHR43024:SF1">
    <property type="entry name" value="UDP-N-ACETYLMURAMOYL-TRIPEPTIDE--D-ALANYL-D-ALANINE LIGASE"/>
    <property type="match status" value="1"/>
</dbReference>
<evidence type="ECO:0000256" key="10">
    <source>
        <dbReference type="HAMAP-Rule" id="MF_02019"/>
    </source>
</evidence>
<dbReference type="InterPro" id="IPR000713">
    <property type="entry name" value="Mur_ligase_N"/>
</dbReference>
<evidence type="ECO:0000313" key="16">
    <source>
        <dbReference type="Proteomes" id="UP000315400"/>
    </source>
</evidence>
<dbReference type="GO" id="GO:0051301">
    <property type="term" value="P:cell division"/>
    <property type="evidence" value="ECO:0007669"/>
    <property type="project" value="UniProtKB-KW"/>
</dbReference>
<evidence type="ECO:0000259" key="14">
    <source>
        <dbReference type="Pfam" id="PF08245"/>
    </source>
</evidence>
<comment type="catalytic activity">
    <reaction evidence="10 11">
        <text>D-alanyl-D-alanine + UDP-N-acetyl-alpha-D-muramoyl-L-alanyl-gamma-D-glutamyl-meso-2,6-diaminopimelate + ATP = UDP-N-acetyl-alpha-D-muramoyl-L-alanyl-gamma-D-glutamyl-meso-2,6-diaminopimeloyl-D-alanyl-D-alanine + ADP + phosphate + H(+)</text>
        <dbReference type="Rhea" id="RHEA:28374"/>
        <dbReference type="ChEBI" id="CHEBI:15378"/>
        <dbReference type="ChEBI" id="CHEBI:30616"/>
        <dbReference type="ChEBI" id="CHEBI:43474"/>
        <dbReference type="ChEBI" id="CHEBI:57822"/>
        <dbReference type="ChEBI" id="CHEBI:61386"/>
        <dbReference type="ChEBI" id="CHEBI:83905"/>
        <dbReference type="ChEBI" id="CHEBI:456216"/>
        <dbReference type="EC" id="6.3.2.10"/>
    </reaction>
</comment>
<accession>A0A540VPZ9</accession>
<dbReference type="Proteomes" id="UP000315400">
    <property type="component" value="Unassembled WGS sequence"/>
</dbReference>
<feature type="domain" description="Mur ligase N-terminal catalytic" evidence="12">
    <location>
        <begin position="24"/>
        <end position="73"/>
    </location>
</feature>
<dbReference type="Pfam" id="PF08245">
    <property type="entry name" value="Mur_ligase_M"/>
    <property type="match status" value="1"/>
</dbReference>
<dbReference type="GO" id="GO:0047480">
    <property type="term" value="F:UDP-N-acetylmuramoyl-tripeptide-D-alanyl-D-alanine ligase activity"/>
    <property type="evidence" value="ECO:0007669"/>
    <property type="project" value="UniProtKB-UniRule"/>
</dbReference>
<dbReference type="GO" id="GO:0008360">
    <property type="term" value="P:regulation of cell shape"/>
    <property type="evidence" value="ECO:0007669"/>
    <property type="project" value="UniProtKB-KW"/>
</dbReference>
<dbReference type="EC" id="6.3.2.10" evidence="10 11"/>
<comment type="caution">
    <text evidence="15">The sequence shown here is derived from an EMBL/GenBank/DDBJ whole genome shotgun (WGS) entry which is preliminary data.</text>
</comment>
<comment type="subcellular location">
    <subcellularLocation>
        <location evidence="10 11">Cytoplasm</location>
    </subcellularLocation>
</comment>
<evidence type="ECO:0000256" key="3">
    <source>
        <dbReference type="ARBA" id="ARBA00022618"/>
    </source>
</evidence>
<comment type="function">
    <text evidence="10 11">Involved in cell wall formation. Catalyzes the final step in the synthesis of UDP-N-acetylmuramoyl-pentapeptide, the precursor of murein.</text>
</comment>
<keyword evidence="3 10" id="KW-0132">Cell division</keyword>
<feature type="domain" description="Mur ligase central" evidence="14">
    <location>
        <begin position="105"/>
        <end position="290"/>
    </location>
</feature>
<dbReference type="GO" id="GO:0009252">
    <property type="term" value="P:peptidoglycan biosynthetic process"/>
    <property type="evidence" value="ECO:0007669"/>
    <property type="project" value="UniProtKB-UniRule"/>
</dbReference>
<name>A0A540VPZ9_9GAMM</name>
<keyword evidence="8 10" id="KW-0131">Cell cycle</keyword>
<evidence type="ECO:0000259" key="13">
    <source>
        <dbReference type="Pfam" id="PF02875"/>
    </source>
</evidence>
<dbReference type="GO" id="GO:0071555">
    <property type="term" value="P:cell wall organization"/>
    <property type="evidence" value="ECO:0007669"/>
    <property type="project" value="UniProtKB-KW"/>
</dbReference>
<dbReference type="AlphaFoldDB" id="A0A540VPZ9"/>
<evidence type="ECO:0000256" key="4">
    <source>
        <dbReference type="ARBA" id="ARBA00022741"/>
    </source>
</evidence>
<evidence type="ECO:0000256" key="5">
    <source>
        <dbReference type="ARBA" id="ARBA00022840"/>
    </source>
</evidence>
<dbReference type="GO" id="GO:0008766">
    <property type="term" value="F:UDP-N-acetylmuramoylalanyl-D-glutamyl-2,6-diaminopimelate-D-alanyl-D-alanine ligase activity"/>
    <property type="evidence" value="ECO:0007669"/>
    <property type="project" value="RHEA"/>
</dbReference>
<dbReference type="InterPro" id="IPR036615">
    <property type="entry name" value="Mur_ligase_C_dom_sf"/>
</dbReference>
<dbReference type="GO" id="GO:0005524">
    <property type="term" value="F:ATP binding"/>
    <property type="evidence" value="ECO:0007669"/>
    <property type="project" value="UniProtKB-UniRule"/>
</dbReference>
<feature type="binding site" evidence="10">
    <location>
        <begin position="107"/>
        <end position="113"/>
    </location>
    <ligand>
        <name>ATP</name>
        <dbReference type="ChEBI" id="CHEBI:30616"/>
    </ligand>
</feature>
<comment type="pathway">
    <text evidence="10 11">Cell wall biogenesis; peptidoglycan biosynthesis.</text>
</comment>
<dbReference type="InterPro" id="IPR013221">
    <property type="entry name" value="Mur_ligase_cen"/>
</dbReference>
<dbReference type="Gene3D" id="3.40.1190.10">
    <property type="entry name" value="Mur-like, catalytic domain"/>
    <property type="match status" value="1"/>
</dbReference>
<dbReference type="GO" id="GO:0005737">
    <property type="term" value="C:cytoplasm"/>
    <property type="evidence" value="ECO:0007669"/>
    <property type="project" value="UniProtKB-SubCell"/>
</dbReference>
<protein>
    <recommendedName>
        <fullName evidence="10 11">UDP-N-acetylmuramoyl-tripeptide--D-alanyl-D-alanine ligase</fullName>
        <ecNumber evidence="10 11">6.3.2.10</ecNumber>
    </recommendedName>
    <alternativeName>
        <fullName evidence="10">D-alanyl-D-alanine-adding enzyme</fullName>
    </alternativeName>
</protein>
<evidence type="ECO:0000256" key="6">
    <source>
        <dbReference type="ARBA" id="ARBA00022960"/>
    </source>
</evidence>
<dbReference type="HAMAP" id="MF_02019">
    <property type="entry name" value="MurF"/>
    <property type="match status" value="1"/>
</dbReference>
<dbReference type="UniPathway" id="UPA00219"/>
<dbReference type="PANTHER" id="PTHR43024">
    <property type="entry name" value="UDP-N-ACETYLMURAMOYL-TRIPEPTIDE--D-ALANYL-D-ALANINE LIGASE"/>
    <property type="match status" value="1"/>
</dbReference>
<evidence type="ECO:0000256" key="2">
    <source>
        <dbReference type="ARBA" id="ARBA00022598"/>
    </source>
</evidence>
<keyword evidence="4 10" id="KW-0547">Nucleotide-binding</keyword>
<dbReference type="SUPFAM" id="SSF53244">
    <property type="entry name" value="MurD-like peptide ligases, peptide-binding domain"/>
    <property type="match status" value="1"/>
</dbReference>
<keyword evidence="5 10" id="KW-0067">ATP-binding</keyword>
<dbReference type="NCBIfam" id="TIGR01143">
    <property type="entry name" value="murF"/>
    <property type="match status" value="1"/>
</dbReference>
<reference evidence="15 16" key="1">
    <citation type="submission" date="2019-06" db="EMBL/GenBank/DDBJ databases">
        <title>Metagenome assembled Genome of Spiribacter salinus SL48-SHIP from the microbial mat of Salt Lake 48 (Novosibirsk region, Russia).</title>
        <authorList>
            <person name="Shipova A."/>
            <person name="Rozanov A.S."/>
            <person name="Bryanskaya A.V."/>
            <person name="Peltek S.E."/>
        </authorList>
    </citation>
    <scope>NUCLEOTIDE SEQUENCE [LARGE SCALE GENOMIC DNA]</scope>
    <source>
        <strain evidence="15">SL48-SHIP-2</strain>
    </source>
</reference>
<evidence type="ECO:0000259" key="12">
    <source>
        <dbReference type="Pfam" id="PF01225"/>
    </source>
</evidence>
<organism evidence="15 16">
    <name type="scientific">Spiribacter salinus</name>
    <dbReference type="NCBI Taxonomy" id="1335746"/>
    <lineage>
        <taxon>Bacteria</taxon>
        <taxon>Pseudomonadati</taxon>
        <taxon>Pseudomonadota</taxon>
        <taxon>Gammaproteobacteria</taxon>
        <taxon>Chromatiales</taxon>
        <taxon>Ectothiorhodospiraceae</taxon>
        <taxon>Spiribacter</taxon>
    </lineage>
</organism>
<gene>
    <name evidence="10 15" type="primary">murF</name>
    <name evidence="15" type="ORF">FKY71_11685</name>
</gene>
<evidence type="ECO:0000256" key="1">
    <source>
        <dbReference type="ARBA" id="ARBA00022490"/>
    </source>
</evidence>
<sequence>MRPVKLQALASEMGGRVTRGDVSVSGVVLDSRRVRPGDLFVALPGHHADGHDFLEAAAAAGASAALVTRFTEVDLPQWCVSDPRRVLVELACQVRSMTHAAVVGVTGSNGKTTVKEMLAGILAHRGACQATVGNLNNELGVPLTLCSLAPEDRFAVVEMGCGRPGDINLLSSWARPVIGLVTNVGPAHLGEFGSLEAIARCKGELFAALPADGWAVINADDPFADTWEQQAAHCHILRFSLTGQSADITGTVRAPGVLAIELPDMASLEVHVPLPGRHNLANALAAAAAAYAAGATPDAIVAGLEGLTPTAGRLHTRAGRAGSVLIDDSYNANPASLRAALETAAAESGPLWLVLGDMGELGEAAPDYHAEAGALARDLGVARLYATGALSALAAEAFGEGGQTFASRTELIEAIRPDLTAGLRVLIKGSRSAQMDEVVQGLAADPEPGGAPCC</sequence>
<evidence type="ECO:0000256" key="9">
    <source>
        <dbReference type="ARBA" id="ARBA00023316"/>
    </source>
</evidence>
<evidence type="ECO:0000256" key="7">
    <source>
        <dbReference type="ARBA" id="ARBA00022984"/>
    </source>
</evidence>
<dbReference type="STRING" id="1260251.SPISAL_06850"/>
<dbReference type="InterPro" id="IPR051046">
    <property type="entry name" value="MurCDEF_CellWall_CoF430Synth"/>
</dbReference>
<dbReference type="InterPro" id="IPR005863">
    <property type="entry name" value="UDP-N-AcMur_synth"/>
</dbReference>
<dbReference type="InterPro" id="IPR036565">
    <property type="entry name" value="Mur-like_cat_sf"/>
</dbReference>
<dbReference type="InterPro" id="IPR004101">
    <property type="entry name" value="Mur_ligase_C"/>
</dbReference>